<protein>
    <submittedName>
        <fullName evidence="1">Uncharacterized protein</fullName>
    </submittedName>
</protein>
<organism evidence="1">
    <name type="scientific">Amphimedon queenslandica</name>
    <name type="common">Sponge</name>
    <dbReference type="NCBI Taxonomy" id="400682"/>
    <lineage>
        <taxon>Eukaryota</taxon>
        <taxon>Metazoa</taxon>
        <taxon>Porifera</taxon>
        <taxon>Demospongiae</taxon>
        <taxon>Heteroscleromorpha</taxon>
        <taxon>Haplosclerida</taxon>
        <taxon>Niphatidae</taxon>
        <taxon>Amphimedon</taxon>
    </lineage>
</organism>
<proteinExistence type="predicted"/>
<reference evidence="1" key="1">
    <citation type="submission" date="2017-05" db="UniProtKB">
        <authorList>
            <consortium name="EnsemblMetazoa"/>
        </authorList>
    </citation>
    <scope>IDENTIFICATION</scope>
</reference>
<name>A0A1X7SM91_AMPQE</name>
<evidence type="ECO:0000313" key="1">
    <source>
        <dbReference type="EnsemblMetazoa" id="Aqu2.1.03156_001"/>
    </source>
</evidence>
<dbReference type="EnsemblMetazoa" id="Aqu2.1.03156_001">
    <property type="protein sequence ID" value="Aqu2.1.03156_001"/>
    <property type="gene ID" value="Aqu2.1.03156"/>
</dbReference>
<sequence>MSMEQQNTYATDSKKQQIARKLDKLPVNCSQTQKLLKIGNTLISHWIPGALEAVFCTAGLHLRGSSRSYVFINTNRPQKRGKLFKSNRELRAMNTGDDVFSPGPLEISISS</sequence>
<accession>A0A1X7SM91</accession>
<dbReference type="OrthoDB" id="10071389at2759"/>
<dbReference type="AlphaFoldDB" id="A0A1X7SM91"/>
<dbReference type="InParanoid" id="A0A1X7SM91"/>